<name>A0A8H4QLI2_9AGAR</name>
<evidence type="ECO:0000256" key="1">
    <source>
        <dbReference type="ARBA" id="ARBA00011079"/>
    </source>
</evidence>
<keyword evidence="9" id="KW-1185">Reference proteome</keyword>
<evidence type="ECO:0000256" key="2">
    <source>
        <dbReference type="ARBA" id="ARBA00022670"/>
    </source>
</evidence>
<evidence type="ECO:0000256" key="3">
    <source>
        <dbReference type="ARBA" id="ARBA00022729"/>
    </source>
</evidence>
<evidence type="ECO:0000313" key="9">
    <source>
        <dbReference type="Proteomes" id="UP000521872"/>
    </source>
</evidence>
<dbReference type="PANTHER" id="PTHR11010:SF23">
    <property type="entry name" value="SERINE PEPTIDASE"/>
    <property type="match status" value="1"/>
</dbReference>
<comment type="caution">
    <text evidence="8">The sequence shown here is derived from an EMBL/GenBank/DDBJ whole genome shotgun (WGS) entry which is preliminary data.</text>
</comment>
<feature type="signal peptide" evidence="7">
    <location>
        <begin position="1"/>
        <end position="21"/>
    </location>
</feature>
<evidence type="ECO:0000256" key="5">
    <source>
        <dbReference type="ARBA" id="ARBA00023180"/>
    </source>
</evidence>
<gene>
    <name evidence="8" type="ORF">D9613_010995</name>
</gene>
<dbReference type="Proteomes" id="UP000521872">
    <property type="component" value="Unassembled WGS sequence"/>
</dbReference>
<organism evidence="8 9">
    <name type="scientific">Agrocybe pediades</name>
    <dbReference type="NCBI Taxonomy" id="84607"/>
    <lineage>
        <taxon>Eukaryota</taxon>
        <taxon>Fungi</taxon>
        <taxon>Dikarya</taxon>
        <taxon>Basidiomycota</taxon>
        <taxon>Agaricomycotina</taxon>
        <taxon>Agaricomycetes</taxon>
        <taxon>Agaricomycetidae</taxon>
        <taxon>Agaricales</taxon>
        <taxon>Agaricineae</taxon>
        <taxon>Strophariaceae</taxon>
        <taxon>Agrocybe</taxon>
    </lineage>
</organism>
<sequence>MFLQRLLGVAASLSSLAAVSARLPDGRPNGNVMRPATVPMVPVPDPGTPVTSRNGTVLPPYTTTYYFDQLIDHNNPSLGTFKQRYWHTWEFYEQGGPIILMTPGEGNAQGYSGYLTNRTINGQIAQQQNGAAIVLEHRFYGLSNPYPDLSVKSLKVHTIQQAIDDFEYFAKNVNLPMPGGDSVTPDKAPWILVGGSYSGALTSWIMVNKPGLFFAGYASSAVVEAILDFWQYFEPIRLNMPANCSADVQAVIAHVDKTFSGKNQTAIQQLKENFGLGNMTHLDDVAGALRNNMWDWQSLQVTSGPGTQFYKFCDALEVKDGVQAPASGFGLEHALSAWGAYWRSYYLGNLCGAVDAETCLGTYDASADFYTNTTIDNASRSWMWIVCNEVGYLQEGAPLGHPTLVSRLVQPPYDLRQCRLMFPGAFNILSVPNTLRTNVKYKGWNVRIKNLFFANGIRTYLFFLFLLLYLNSKSTKPTPKTHPGDPWKDATVSAAGINVPSTDSQPIGLGDGFHCSDLSTSGAIDLTILAVQKKALGYMKKWLATWKPSTNPSKPVKTPKPTPQGLAKLVASPFVKPVNAWFRGAGVA</sequence>
<dbReference type="EMBL" id="JAACJL010000046">
    <property type="protein sequence ID" value="KAF4612880.1"/>
    <property type="molecule type" value="Genomic_DNA"/>
</dbReference>
<dbReference type="GO" id="GO:0006508">
    <property type="term" value="P:proteolysis"/>
    <property type="evidence" value="ECO:0007669"/>
    <property type="project" value="UniProtKB-KW"/>
</dbReference>
<protein>
    <recommendedName>
        <fullName evidence="10">Peptidase S28</fullName>
    </recommendedName>
</protein>
<keyword evidence="3 7" id="KW-0732">Signal</keyword>
<dbReference type="AlphaFoldDB" id="A0A8H4QLI2"/>
<evidence type="ECO:0000256" key="6">
    <source>
        <dbReference type="SAM" id="MobiDB-lite"/>
    </source>
</evidence>
<dbReference type="InterPro" id="IPR008758">
    <property type="entry name" value="Peptidase_S28"/>
</dbReference>
<reference evidence="8 9" key="1">
    <citation type="submission" date="2019-12" db="EMBL/GenBank/DDBJ databases">
        <authorList>
            <person name="Floudas D."/>
            <person name="Bentzer J."/>
            <person name="Ahren D."/>
            <person name="Johansson T."/>
            <person name="Persson P."/>
            <person name="Tunlid A."/>
        </authorList>
    </citation>
    <scope>NUCLEOTIDE SEQUENCE [LARGE SCALE GENOMIC DNA]</scope>
    <source>
        <strain evidence="8 9">CBS 102.39</strain>
    </source>
</reference>
<keyword evidence="2" id="KW-0645">Protease</keyword>
<dbReference type="GO" id="GO:0070008">
    <property type="term" value="F:serine-type exopeptidase activity"/>
    <property type="evidence" value="ECO:0007669"/>
    <property type="project" value="InterPro"/>
</dbReference>
<evidence type="ECO:0000313" key="8">
    <source>
        <dbReference type="EMBL" id="KAF4612880.1"/>
    </source>
</evidence>
<feature type="region of interest" description="Disordered" evidence="6">
    <location>
        <begin position="28"/>
        <end position="55"/>
    </location>
</feature>
<proteinExistence type="inferred from homology"/>
<evidence type="ECO:0000256" key="4">
    <source>
        <dbReference type="ARBA" id="ARBA00022801"/>
    </source>
</evidence>
<keyword evidence="4" id="KW-0378">Hydrolase</keyword>
<comment type="similarity">
    <text evidence="1">Belongs to the peptidase S28 family.</text>
</comment>
<accession>A0A8H4QLI2</accession>
<evidence type="ECO:0000256" key="7">
    <source>
        <dbReference type="SAM" id="SignalP"/>
    </source>
</evidence>
<evidence type="ECO:0008006" key="10">
    <source>
        <dbReference type="Google" id="ProtNLM"/>
    </source>
</evidence>
<dbReference type="SUPFAM" id="SSF53474">
    <property type="entry name" value="alpha/beta-Hydrolases"/>
    <property type="match status" value="1"/>
</dbReference>
<keyword evidence="5" id="KW-0325">Glycoprotein</keyword>
<dbReference type="Pfam" id="PF05577">
    <property type="entry name" value="Peptidase_S28"/>
    <property type="match status" value="1"/>
</dbReference>
<feature type="chain" id="PRO_5034965065" description="Peptidase S28" evidence="7">
    <location>
        <begin position="22"/>
        <end position="588"/>
    </location>
</feature>
<dbReference type="GO" id="GO:0008239">
    <property type="term" value="F:dipeptidyl-peptidase activity"/>
    <property type="evidence" value="ECO:0007669"/>
    <property type="project" value="TreeGrafter"/>
</dbReference>
<dbReference type="InterPro" id="IPR029058">
    <property type="entry name" value="AB_hydrolase_fold"/>
</dbReference>
<dbReference type="Gene3D" id="3.40.50.1820">
    <property type="entry name" value="alpha/beta hydrolase"/>
    <property type="match status" value="2"/>
</dbReference>
<dbReference type="PANTHER" id="PTHR11010">
    <property type="entry name" value="PROTEASE S28 PRO-X CARBOXYPEPTIDASE-RELATED"/>
    <property type="match status" value="1"/>
</dbReference>